<comment type="pathway">
    <text evidence="1 10">Amino-acid biosynthesis; L-histidine biosynthesis; L-histidine from 5-phospho-alpha-D-ribose 1-diphosphate: step 5/9.</text>
</comment>
<accession>A0A9W5MZT4</accession>
<evidence type="ECO:0000256" key="7">
    <source>
        <dbReference type="ARBA" id="ARBA00023239"/>
    </source>
</evidence>
<dbReference type="InterPro" id="IPR029062">
    <property type="entry name" value="Class_I_gatase-like"/>
</dbReference>
<comment type="catalytic activity">
    <reaction evidence="9 10">
        <text>L-glutamine + H2O = L-glutamate + NH4(+)</text>
        <dbReference type="Rhea" id="RHEA:15889"/>
        <dbReference type="ChEBI" id="CHEBI:15377"/>
        <dbReference type="ChEBI" id="CHEBI:28938"/>
        <dbReference type="ChEBI" id="CHEBI:29985"/>
        <dbReference type="ChEBI" id="CHEBI:58359"/>
        <dbReference type="EC" id="3.5.1.2"/>
    </reaction>
</comment>
<evidence type="ECO:0000256" key="10">
    <source>
        <dbReference type="HAMAP-Rule" id="MF_00278"/>
    </source>
</evidence>
<dbReference type="HAMAP" id="MF_00278">
    <property type="entry name" value="HisH"/>
    <property type="match status" value="1"/>
</dbReference>
<evidence type="ECO:0000313" key="13">
    <source>
        <dbReference type="EMBL" id="EFC52626.1"/>
    </source>
</evidence>
<dbReference type="Gene3D" id="3.40.50.880">
    <property type="match status" value="1"/>
</dbReference>
<evidence type="ECO:0000256" key="1">
    <source>
        <dbReference type="ARBA" id="ARBA00005091"/>
    </source>
</evidence>
<keyword evidence="13" id="KW-0328">Glycosyltransferase</keyword>
<dbReference type="PANTHER" id="PTHR42701:SF2">
    <property type="entry name" value="IMIDAZOLE GLYCEROL PHOSPHATE SYNTHASE SUBUNIT HISH 1"/>
    <property type="match status" value="1"/>
</dbReference>
<dbReference type="InterPro" id="IPR017926">
    <property type="entry name" value="GATASE"/>
</dbReference>
<dbReference type="Pfam" id="PF00117">
    <property type="entry name" value="GATase"/>
    <property type="match status" value="1"/>
</dbReference>
<dbReference type="GO" id="GO:0005737">
    <property type="term" value="C:cytoplasm"/>
    <property type="evidence" value="ECO:0007669"/>
    <property type="project" value="UniProtKB-SubCell"/>
</dbReference>
<evidence type="ECO:0000256" key="9">
    <source>
        <dbReference type="ARBA" id="ARBA00049534"/>
    </source>
</evidence>
<keyword evidence="5 10" id="KW-0315">Glutamine amidotransferase</keyword>
<dbReference type="InterPro" id="IPR010139">
    <property type="entry name" value="Imidazole-glycPsynth_HisH"/>
</dbReference>
<evidence type="ECO:0000256" key="8">
    <source>
        <dbReference type="ARBA" id="ARBA00047838"/>
    </source>
</evidence>
<dbReference type="CDD" id="cd01748">
    <property type="entry name" value="GATase1_IGP_Synthase"/>
    <property type="match status" value="1"/>
</dbReference>
<dbReference type="EC" id="4.3.2.10" evidence="10"/>
<comment type="subcellular location">
    <subcellularLocation>
        <location evidence="10">Cytoplasm</location>
    </subcellularLocation>
</comment>
<keyword evidence="7 10" id="KW-0456">Lyase</keyword>
<protein>
    <recommendedName>
        <fullName evidence="10">Imidazole glycerol phosphate synthase subunit HisH</fullName>
        <ecNumber evidence="10">4.3.2.10</ecNumber>
    </recommendedName>
    <alternativeName>
        <fullName evidence="10">IGP synthase glutaminase subunit</fullName>
        <ecNumber evidence="10">3.5.1.2</ecNumber>
    </alternativeName>
    <alternativeName>
        <fullName evidence="10">IGP synthase subunit HisH</fullName>
    </alternativeName>
    <alternativeName>
        <fullName evidence="10">ImGP synthase subunit HisH</fullName>
        <shortName evidence="10">IGPS subunit HisH</shortName>
    </alternativeName>
</protein>
<dbReference type="GO" id="GO:0000107">
    <property type="term" value="F:imidazoleglycerol-phosphate synthase activity"/>
    <property type="evidence" value="ECO:0007669"/>
    <property type="project" value="UniProtKB-UniRule"/>
</dbReference>
<evidence type="ECO:0000256" key="4">
    <source>
        <dbReference type="ARBA" id="ARBA00022801"/>
    </source>
</evidence>
<keyword evidence="4 10" id="KW-0378">Hydrolase</keyword>
<comment type="catalytic activity">
    <reaction evidence="8 10">
        <text>5-[(5-phospho-1-deoxy-D-ribulos-1-ylimino)methylamino]-1-(5-phospho-beta-D-ribosyl)imidazole-4-carboxamide + L-glutamine = D-erythro-1-(imidazol-4-yl)glycerol 3-phosphate + 5-amino-1-(5-phospho-beta-D-ribosyl)imidazole-4-carboxamide + L-glutamate + H(+)</text>
        <dbReference type="Rhea" id="RHEA:24793"/>
        <dbReference type="ChEBI" id="CHEBI:15378"/>
        <dbReference type="ChEBI" id="CHEBI:29985"/>
        <dbReference type="ChEBI" id="CHEBI:58278"/>
        <dbReference type="ChEBI" id="CHEBI:58359"/>
        <dbReference type="ChEBI" id="CHEBI:58475"/>
        <dbReference type="ChEBI" id="CHEBI:58525"/>
        <dbReference type="EC" id="4.3.2.10"/>
    </reaction>
</comment>
<reference evidence="13 14" key="1">
    <citation type="submission" date="2010-01" db="EMBL/GenBank/DDBJ databases">
        <authorList>
            <person name="Weinstock G."/>
            <person name="Sodergren E."/>
            <person name="Clifton S."/>
            <person name="Fulton L."/>
            <person name="Fulton B."/>
            <person name="Courtney L."/>
            <person name="Fronick C."/>
            <person name="Harrison M."/>
            <person name="Strong C."/>
            <person name="Farmer C."/>
            <person name="Delahaunty K."/>
            <person name="Markovic C."/>
            <person name="Hall O."/>
            <person name="Minx P."/>
            <person name="Tomlinson C."/>
            <person name="Mitreva M."/>
            <person name="Nelson J."/>
            <person name="Hou S."/>
            <person name="Wollam A."/>
            <person name="Pepin K.H."/>
            <person name="Johnson M."/>
            <person name="Bhonagiri V."/>
            <person name="Nash W.E."/>
            <person name="Warren W."/>
            <person name="Chinwalla A."/>
            <person name="Mardis E.R."/>
            <person name="Wilson R.K."/>
        </authorList>
    </citation>
    <scope>NUCLEOTIDE SEQUENCE [LARGE SCALE GENOMIC DNA]</scope>
    <source>
        <strain evidence="13 14">NJ9703</strain>
    </source>
</reference>
<name>A0A9W5MZT4_NEISU</name>
<dbReference type="PANTHER" id="PTHR42701">
    <property type="entry name" value="IMIDAZOLE GLYCEROL PHOSPHATE SYNTHASE SUBUNIT HISH"/>
    <property type="match status" value="1"/>
</dbReference>
<comment type="caution">
    <text evidence="13">The sequence shown here is derived from an EMBL/GenBank/DDBJ whole genome shotgun (WGS) entry which is preliminary data.</text>
</comment>
<evidence type="ECO:0000313" key="14">
    <source>
        <dbReference type="Proteomes" id="UP000004621"/>
    </source>
</evidence>
<keyword evidence="13" id="KW-0808">Transferase</keyword>
<feature type="active site" description="Nucleophile" evidence="10 11">
    <location>
        <position position="85"/>
    </location>
</feature>
<evidence type="ECO:0000256" key="11">
    <source>
        <dbReference type="PIRSR" id="PIRSR000495-1"/>
    </source>
</evidence>
<evidence type="ECO:0000256" key="5">
    <source>
        <dbReference type="ARBA" id="ARBA00022962"/>
    </source>
</evidence>
<evidence type="ECO:0000256" key="6">
    <source>
        <dbReference type="ARBA" id="ARBA00023102"/>
    </source>
</evidence>
<sequence length="214" mass="23784">MKVAIVDYGMGNLHSVLKSVQAAQVLSNQNAEVYLTSQPEEVMAADKVIFPGQGAMPDCMSALKASGLGEAVSDGLKNKPFFGICVGAQLLFEHSEEGDTDGLGWFEGQVKRFLPNQTDAQGGRLKVPHMGWNTVHQTRPHPLFQDIGQNEYFYFVHSYYFAPKNEEIVLGVSEYPNEFACIVGKDNVFATQFHTEKSHQAGLLLLRNFLNWQI</sequence>
<gene>
    <name evidence="10 13" type="primary">hisH</name>
    <name evidence="13" type="ORF">NEISUBOT_03981</name>
</gene>
<dbReference type="Proteomes" id="UP000004621">
    <property type="component" value="Unassembled WGS sequence"/>
</dbReference>
<evidence type="ECO:0000256" key="3">
    <source>
        <dbReference type="ARBA" id="ARBA00022605"/>
    </source>
</evidence>
<dbReference type="PIRSF" id="PIRSF000495">
    <property type="entry name" value="Amidotransf_hisH"/>
    <property type="match status" value="1"/>
</dbReference>
<dbReference type="GO" id="GO:0016829">
    <property type="term" value="F:lyase activity"/>
    <property type="evidence" value="ECO:0007669"/>
    <property type="project" value="UniProtKB-KW"/>
</dbReference>
<feature type="active site" evidence="10 11">
    <location>
        <position position="194"/>
    </location>
</feature>
<dbReference type="SUPFAM" id="SSF52317">
    <property type="entry name" value="Class I glutamine amidotransferase-like"/>
    <property type="match status" value="1"/>
</dbReference>
<evidence type="ECO:0000259" key="12">
    <source>
        <dbReference type="Pfam" id="PF00117"/>
    </source>
</evidence>
<dbReference type="PROSITE" id="PS51273">
    <property type="entry name" value="GATASE_TYPE_1"/>
    <property type="match status" value="1"/>
</dbReference>
<feature type="active site" evidence="10 11">
    <location>
        <position position="196"/>
    </location>
</feature>
<dbReference type="EC" id="3.5.1.2" evidence="10"/>
<dbReference type="RefSeq" id="WP_004519649.1">
    <property type="nucleotide sequence ID" value="NZ_ACEO02000003.1"/>
</dbReference>
<keyword evidence="2 10" id="KW-0963">Cytoplasm</keyword>
<feature type="domain" description="Glutamine amidotransferase" evidence="12">
    <location>
        <begin position="5"/>
        <end position="209"/>
    </location>
</feature>
<comment type="function">
    <text evidence="10">IGPS catalyzes the conversion of PRFAR and glutamine to IGP, AICAR and glutamate. The HisH subunit catalyzes the hydrolysis of glutamine to glutamate and ammonia as part of the synthesis of IGP and AICAR. The resulting ammonia molecule is channeled to the active site of HisF.</text>
</comment>
<proteinExistence type="inferred from homology"/>
<dbReference type="EMBL" id="ACEO02000003">
    <property type="protein sequence ID" value="EFC52626.1"/>
    <property type="molecule type" value="Genomic_DNA"/>
</dbReference>
<dbReference type="AlphaFoldDB" id="A0A9W5MZT4"/>
<keyword evidence="6 10" id="KW-0368">Histidine biosynthesis</keyword>
<dbReference type="GO" id="GO:0000105">
    <property type="term" value="P:L-histidine biosynthetic process"/>
    <property type="evidence" value="ECO:0007669"/>
    <property type="project" value="UniProtKB-UniRule"/>
</dbReference>
<keyword evidence="3 10" id="KW-0028">Amino-acid biosynthesis</keyword>
<dbReference type="NCBIfam" id="TIGR01855">
    <property type="entry name" value="IMP_synth_hisH"/>
    <property type="match status" value="1"/>
</dbReference>
<dbReference type="GO" id="GO:0004359">
    <property type="term" value="F:glutaminase activity"/>
    <property type="evidence" value="ECO:0007669"/>
    <property type="project" value="UniProtKB-EC"/>
</dbReference>
<organism evidence="13 14">
    <name type="scientific">Neisseria subflava NJ9703</name>
    <dbReference type="NCBI Taxonomy" id="546268"/>
    <lineage>
        <taxon>Bacteria</taxon>
        <taxon>Pseudomonadati</taxon>
        <taxon>Pseudomonadota</taxon>
        <taxon>Betaproteobacteria</taxon>
        <taxon>Neisseriales</taxon>
        <taxon>Neisseriaceae</taxon>
        <taxon>Neisseria</taxon>
    </lineage>
</organism>
<comment type="subunit">
    <text evidence="10">Heterodimer of HisH and HisF.</text>
</comment>
<evidence type="ECO:0000256" key="2">
    <source>
        <dbReference type="ARBA" id="ARBA00022490"/>
    </source>
</evidence>